<comment type="caution">
    <text evidence="1">The sequence shown here is derived from an EMBL/GenBank/DDBJ whole genome shotgun (WGS) entry which is preliminary data.</text>
</comment>
<dbReference type="EMBL" id="BNEK01000005">
    <property type="protein sequence ID" value="GHJ32355.1"/>
    <property type="molecule type" value="Genomic_DNA"/>
</dbReference>
<organism evidence="1 2">
    <name type="scientific">Streptomyces hygroscopicus</name>
    <dbReference type="NCBI Taxonomy" id="1912"/>
    <lineage>
        <taxon>Bacteria</taxon>
        <taxon>Bacillati</taxon>
        <taxon>Actinomycetota</taxon>
        <taxon>Actinomycetes</taxon>
        <taxon>Kitasatosporales</taxon>
        <taxon>Streptomycetaceae</taxon>
        <taxon>Streptomyces</taxon>
        <taxon>Streptomyces violaceusniger group</taxon>
    </lineage>
</organism>
<proteinExistence type="predicted"/>
<gene>
    <name evidence="1" type="ORF">TPA0910_67880</name>
</gene>
<name>A0ABQ3U9R7_STRHY</name>
<dbReference type="RefSeq" id="WP_236258982.1">
    <property type="nucleotide sequence ID" value="NZ_BNEK01000005.1"/>
</dbReference>
<evidence type="ECO:0000313" key="1">
    <source>
        <dbReference type="EMBL" id="GHJ32355.1"/>
    </source>
</evidence>
<accession>A0ABQ3U9R7</accession>
<sequence length="51" mass="5791">MTHMFLNGQAMKAGLFHHRLQDAPLVRKTRTAPCHRALLRGVERPAGREVN</sequence>
<keyword evidence="2" id="KW-1185">Reference proteome</keyword>
<reference evidence="1" key="1">
    <citation type="submission" date="2024-05" db="EMBL/GenBank/DDBJ databases">
        <title>Whole genome shotgun sequence of Streptomyces hygroscopicus NBRC 113678.</title>
        <authorList>
            <person name="Komaki H."/>
            <person name="Tamura T."/>
        </authorList>
    </citation>
    <scope>NUCLEOTIDE SEQUENCE</scope>
    <source>
        <strain evidence="1">N11-34</strain>
    </source>
</reference>
<protein>
    <submittedName>
        <fullName evidence="1">Uncharacterized protein</fullName>
    </submittedName>
</protein>
<evidence type="ECO:0000313" key="2">
    <source>
        <dbReference type="Proteomes" id="UP001054854"/>
    </source>
</evidence>
<dbReference type="Proteomes" id="UP001054854">
    <property type="component" value="Unassembled WGS sequence"/>
</dbReference>